<dbReference type="PANTHER" id="PTHR30126:SF40">
    <property type="entry name" value="HTH-TYPE TRANSCRIPTIONAL REGULATOR GLTR"/>
    <property type="match status" value="1"/>
</dbReference>
<evidence type="ECO:0000256" key="4">
    <source>
        <dbReference type="ARBA" id="ARBA00023163"/>
    </source>
</evidence>
<dbReference type="AlphaFoldDB" id="A0A6I3SCZ8"/>
<dbReference type="SUPFAM" id="SSF46785">
    <property type="entry name" value="Winged helix' DNA-binding domain"/>
    <property type="match status" value="1"/>
</dbReference>
<keyword evidence="3" id="KW-0238">DNA-binding</keyword>
<comment type="similarity">
    <text evidence="1">Belongs to the LysR transcriptional regulatory family.</text>
</comment>
<dbReference type="InterPro" id="IPR005119">
    <property type="entry name" value="LysR_subst-bd"/>
</dbReference>
<dbReference type="PRINTS" id="PR00039">
    <property type="entry name" value="HTHLYSR"/>
</dbReference>
<proteinExistence type="inferred from homology"/>
<evidence type="ECO:0000313" key="6">
    <source>
        <dbReference type="Proteomes" id="UP000462362"/>
    </source>
</evidence>
<dbReference type="Pfam" id="PF03466">
    <property type="entry name" value="LysR_substrate"/>
    <property type="match status" value="1"/>
</dbReference>
<evidence type="ECO:0000313" key="5">
    <source>
        <dbReference type="EMBL" id="MTU43744.1"/>
    </source>
</evidence>
<keyword evidence="2" id="KW-0805">Transcription regulation</keyword>
<reference evidence="5 6" key="1">
    <citation type="journal article" date="2019" name="Nat. Med.">
        <title>A library of human gut bacterial isolates paired with longitudinal multiomics data enables mechanistic microbiome research.</title>
        <authorList>
            <person name="Poyet M."/>
            <person name="Groussin M."/>
            <person name="Gibbons S.M."/>
            <person name="Avila-Pacheco J."/>
            <person name="Jiang X."/>
            <person name="Kearney S.M."/>
            <person name="Perrotta A.R."/>
            <person name="Berdy B."/>
            <person name="Zhao S."/>
            <person name="Lieberman T.D."/>
            <person name="Swanson P.K."/>
            <person name="Smith M."/>
            <person name="Roesemann S."/>
            <person name="Alexander J.E."/>
            <person name="Rich S.A."/>
            <person name="Livny J."/>
            <person name="Vlamakis H."/>
            <person name="Clish C."/>
            <person name="Bullock K."/>
            <person name="Deik A."/>
            <person name="Scott J."/>
            <person name="Pierce K.A."/>
            <person name="Xavier R.J."/>
            <person name="Alm E.J."/>
        </authorList>
    </citation>
    <scope>NUCLEOTIDE SEQUENCE [LARGE SCALE GENOMIC DNA]</scope>
    <source>
        <strain evidence="5 6">BIOML-A2</strain>
    </source>
</reference>
<evidence type="ECO:0000256" key="2">
    <source>
        <dbReference type="ARBA" id="ARBA00023015"/>
    </source>
</evidence>
<dbReference type="InterPro" id="IPR036390">
    <property type="entry name" value="WH_DNA-bd_sf"/>
</dbReference>
<dbReference type="CDD" id="cd05466">
    <property type="entry name" value="PBP2_LTTR_substrate"/>
    <property type="match status" value="1"/>
</dbReference>
<sequence>MRNFSLELNQLKVFMEVAKDCNMTRAAQKLGLTQPAISTVIKKIENGLGIELFDRASRPMRLTAAGHVLFKRGNGAIELIETILADMYRTANGKNPDIRLGCSEAIMNIFGGELVSLLASKPGRLTLSSGTSLEVSDKLRNKEIDISLSTDPLTKDDGVQNIQLLEDEFLLVIPKEIHDKIRPKSISDLNEFLEKTPYVRAGKTTMDYFQTERLLRTLNFQKFDSIEIDSCLAMAIVVAEGNGWAILPTFSLLQASYFLPQLSFLSFKGKNAERRFYISYEDTVFEPTAENISSSLKTYLHEKVIPMVRELKPGLEKFIKA</sequence>
<dbReference type="SUPFAM" id="SSF53850">
    <property type="entry name" value="Periplasmic binding protein-like II"/>
    <property type="match status" value="1"/>
</dbReference>
<accession>A0A6I3SCZ8</accession>
<keyword evidence="4" id="KW-0804">Transcription</keyword>
<dbReference type="RefSeq" id="WP_008811351.1">
    <property type="nucleotide sequence ID" value="NZ_CAJUON010000001.1"/>
</dbReference>
<dbReference type="FunFam" id="1.10.10.10:FF:000001">
    <property type="entry name" value="LysR family transcriptional regulator"/>
    <property type="match status" value="1"/>
</dbReference>
<evidence type="ECO:0000256" key="1">
    <source>
        <dbReference type="ARBA" id="ARBA00009437"/>
    </source>
</evidence>
<protein>
    <submittedName>
        <fullName evidence="5">LysR family transcriptional regulator</fullName>
    </submittedName>
</protein>
<dbReference type="PROSITE" id="PS50931">
    <property type="entry name" value="HTH_LYSR"/>
    <property type="match status" value="1"/>
</dbReference>
<dbReference type="GO" id="GO:0003700">
    <property type="term" value="F:DNA-binding transcription factor activity"/>
    <property type="evidence" value="ECO:0007669"/>
    <property type="project" value="InterPro"/>
</dbReference>
<comment type="caution">
    <text evidence="5">The sequence shown here is derived from an EMBL/GenBank/DDBJ whole genome shotgun (WGS) entry which is preliminary data.</text>
</comment>
<dbReference type="EMBL" id="WNCL01000027">
    <property type="protein sequence ID" value="MTU43744.1"/>
    <property type="molecule type" value="Genomic_DNA"/>
</dbReference>
<gene>
    <name evidence="5" type="ORF">GMD42_08955</name>
</gene>
<dbReference type="PANTHER" id="PTHR30126">
    <property type="entry name" value="HTH-TYPE TRANSCRIPTIONAL REGULATOR"/>
    <property type="match status" value="1"/>
</dbReference>
<dbReference type="InterPro" id="IPR000847">
    <property type="entry name" value="LysR_HTH_N"/>
</dbReference>
<dbReference type="Gene3D" id="1.10.10.10">
    <property type="entry name" value="Winged helix-like DNA-binding domain superfamily/Winged helix DNA-binding domain"/>
    <property type="match status" value="1"/>
</dbReference>
<dbReference type="GeneID" id="43348313"/>
<dbReference type="Proteomes" id="UP000462362">
    <property type="component" value="Unassembled WGS sequence"/>
</dbReference>
<dbReference type="GO" id="GO:0000976">
    <property type="term" value="F:transcription cis-regulatory region binding"/>
    <property type="evidence" value="ECO:0007669"/>
    <property type="project" value="TreeGrafter"/>
</dbReference>
<name>A0A6I3SCZ8_9BURK</name>
<dbReference type="InterPro" id="IPR036388">
    <property type="entry name" value="WH-like_DNA-bd_sf"/>
</dbReference>
<organism evidence="5 6">
    <name type="scientific">Parasutterella excrementihominis</name>
    <dbReference type="NCBI Taxonomy" id="487175"/>
    <lineage>
        <taxon>Bacteria</taxon>
        <taxon>Pseudomonadati</taxon>
        <taxon>Pseudomonadota</taxon>
        <taxon>Betaproteobacteria</taxon>
        <taxon>Burkholderiales</taxon>
        <taxon>Sutterellaceae</taxon>
        <taxon>Parasutterella</taxon>
    </lineage>
</organism>
<dbReference type="Pfam" id="PF00126">
    <property type="entry name" value="HTH_1"/>
    <property type="match status" value="1"/>
</dbReference>
<dbReference type="Gene3D" id="3.40.190.10">
    <property type="entry name" value="Periplasmic binding protein-like II"/>
    <property type="match status" value="2"/>
</dbReference>
<evidence type="ECO:0000256" key="3">
    <source>
        <dbReference type="ARBA" id="ARBA00023125"/>
    </source>
</evidence>